<keyword evidence="5" id="KW-0418">Kinase</keyword>
<keyword evidence="3" id="KW-1133">Transmembrane helix</keyword>
<sequence length="427" mass="47150">MAGYTSRIFLSLTIPSFFGFLSVLWFLKRKRSITERSNKAIQVEDNTVSSEVDQYQFLNPMKLKNQEGIPEEENISCSEMQLKEAPTAPEKQSQHSNGVSSQHHSKVKGKKKSKSKVRENGSICLSGEHITNGCGKDISPLTAEDSTLKLTNGIQALSLIEGVSDKDEVVVHVTDKAASKMENSNGLSVFPNGAEKDSDSCVKSSTLMTSSNGEVEKDSQTNDDKSSCQENCIQSVKEQNDKDAMQNSVETNSLTIEQQVVQSDLGNDTSPAENMPTNTSEPLMLPVDCPAVEIQGDMLESPGAKYCDSVGSNDSGKGGSEFQFVLEPQQIYVVYEFEILQELCGLLIGRNGRHVNYIKQETNANILIKRHPYFTEKKVCSVTGTQDEIDAALKLIRKRFPVELYPSVTLAQINVIPFEFQLPQGWK</sequence>
<keyword evidence="1" id="KW-0694">RNA-binding</keyword>
<evidence type="ECO:0000259" key="4">
    <source>
        <dbReference type="SMART" id="SM00322"/>
    </source>
</evidence>
<evidence type="ECO:0000256" key="1">
    <source>
        <dbReference type="PROSITE-ProRule" id="PRU00117"/>
    </source>
</evidence>
<dbReference type="GO" id="GO:0003723">
    <property type="term" value="F:RNA binding"/>
    <property type="evidence" value="ECO:0007669"/>
    <property type="project" value="UniProtKB-UniRule"/>
</dbReference>
<dbReference type="GO" id="GO:0016301">
    <property type="term" value="F:kinase activity"/>
    <property type="evidence" value="ECO:0007669"/>
    <property type="project" value="UniProtKB-KW"/>
</dbReference>
<keyword evidence="6" id="KW-1185">Reference proteome</keyword>
<dbReference type="OrthoDB" id="6437282at2759"/>
<evidence type="ECO:0000313" key="6">
    <source>
        <dbReference type="Proteomes" id="UP000054359"/>
    </source>
</evidence>
<dbReference type="AlphaFoldDB" id="A0A087UWY2"/>
<feature type="transmembrane region" description="Helical" evidence="3">
    <location>
        <begin position="6"/>
        <end position="27"/>
    </location>
</feature>
<dbReference type="Pfam" id="PF00013">
    <property type="entry name" value="KH_1"/>
    <property type="match status" value="1"/>
</dbReference>
<dbReference type="Proteomes" id="UP000054359">
    <property type="component" value="Unassembled WGS sequence"/>
</dbReference>
<feature type="compositionally biased region" description="Basic and acidic residues" evidence="2">
    <location>
        <begin position="214"/>
        <end position="227"/>
    </location>
</feature>
<gene>
    <name evidence="5" type="ORF">X975_16008</name>
</gene>
<accession>A0A087UWY2</accession>
<evidence type="ECO:0000256" key="2">
    <source>
        <dbReference type="SAM" id="MobiDB-lite"/>
    </source>
</evidence>
<dbReference type="InterPro" id="IPR004088">
    <property type="entry name" value="KH_dom_type_1"/>
</dbReference>
<dbReference type="PROSITE" id="PS50084">
    <property type="entry name" value="KH_TYPE_1"/>
    <property type="match status" value="1"/>
</dbReference>
<feature type="compositionally biased region" description="Basic residues" evidence="2">
    <location>
        <begin position="103"/>
        <end position="115"/>
    </location>
</feature>
<dbReference type="InterPro" id="IPR004087">
    <property type="entry name" value="KH_dom"/>
</dbReference>
<feature type="compositionally biased region" description="Polar residues" evidence="2">
    <location>
        <begin position="201"/>
        <end position="213"/>
    </location>
</feature>
<feature type="compositionally biased region" description="Polar residues" evidence="2">
    <location>
        <begin position="265"/>
        <end position="281"/>
    </location>
</feature>
<dbReference type="STRING" id="407821.A0A087UWY2"/>
<dbReference type="GO" id="GO:0010468">
    <property type="term" value="P:regulation of gene expression"/>
    <property type="evidence" value="ECO:0007669"/>
    <property type="project" value="UniProtKB-ARBA"/>
</dbReference>
<protein>
    <submittedName>
        <fullName evidence="5">A-kinase anchor protein 1, mitochondrial</fullName>
    </submittedName>
</protein>
<evidence type="ECO:0000256" key="3">
    <source>
        <dbReference type="SAM" id="Phobius"/>
    </source>
</evidence>
<keyword evidence="3" id="KW-0472">Membrane</keyword>
<dbReference type="SUPFAM" id="SSF54791">
    <property type="entry name" value="Eukaryotic type KH-domain (KH-domain type I)"/>
    <property type="match status" value="1"/>
</dbReference>
<dbReference type="InterPro" id="IPR047368">
    <property type="entry name" value="KH-I_AKAP1"/>
</dbReference>
<dbReference type="CDD" id="cd22395">
    <property type="entry name" value="KH-I_AKAP1"/>
    <property type="match status" value="1"/>
</dbReference>
<dbReference type="InterPro" id="IPR036612">
    <property type="entry name" value="KH_dom_type_1_sf"/>
</dbReference>
<feature type="region of interest" description="Disordered" evidence="2">
    <location>
        <begin position="183"/>
        <end position="229"/>
    </location>
</feature>
<feature type="region of interest" description="Disordered" evidence="2">
    <location>
        <begin position="84"/>
        <end position="121"/>
    </location>
</feature>
<proteinExistence type="predicted"/>
<evidence type="ECO:0000313" key="5">
    <source>
        <dbReference type="EMBL" id="KFM81871.1"/>
    </source>
</evidence>
<organism evidence="5 6">
    <name type="scientific">Stegodyphus mimosarum</name>
    <name type="common">African social velvet spider</name>
    <dbReference type="NCBI Taxonomy" id="407821"/>
    <lineage>
        <taxon>Eukaryota</taxon>
        <taxon>Metazoa</taxon>
        <taxon>Ecdysozoa</taxon>
        <taxon>Arthropoda</taxon>
        <taxon>Chelicerata</taxon>
        <taxon>Arachnida</taxon>
        <taxon>Araneae</taxon>
        <taxon>Araneomorphae</taxon>
        <taxon>Entelegynae</taxon>
        <taxon>Eresoidea</taxon>
        <taxon>Eresidae</taxon>
        <taxon>Stegodyphus</taxon>
    </lineage>
</organism>
<feature type="region of interest" description="Disordered" evidence="2">
    <location>
        <begin position="265"/>
        <end position="284"/>
    </location>
</feature>
<dbReference type="SMART" id="SM00322">
    <property type="entry name" value="KH"/>
    <property type="match status" value="1"/>
</dbReference>
<feature type="domain" description="K Homology" evidence="4">
    <location>
        <begin position="331"/>
        <end position="401"/>
    </location>
</feature>
<keyword evidence="5" id="KW-0808">Transferase</keyword>
<dbReference type="Gene3D" id="3.30.1370.10">
    <property type="entry name" value="K Homology domain, type 1"/>
    <property type="match status" value="1"/>
</dbReference>
<keyword evidence="3" id="KW-0812">Transmembrane</keyword>
<dbReference type="EMBL" id="KK122073">
    <property type="protein sequence ID" value="KFM81871.1"/>
    <property type="molecule type" value="Genomic_DNA"/>
</dbReference>
<name>A0A087UWY2_STEMI</name>
<feature type="non-terminal residue" evidence="5">
    <location>
        <position position="427"/>
    </location>
</feature>
<reference evidence="5 6" key="1">
    <citation type="submission" date="2013-11" db="EMBL/GenBank/DDBJ databases">
        <title>Genome sequencing of Stegodyphus mimosarum.</title>
        <authorList>
            <person name="Bechsgaard J."/>
        </authorList>
    </citation>
    <scope>NUCLEOTIDE SEQUENCE [LARGE SCALE GENOMIC DNA]</scope>
</reference>